<evidence type="ECO:0000313" key="10">
    <source>
        <dbReference type="EMBL" id="EKT88486.2"/>
    </source>
</evidence>
<evidence type="ECO:0000256" key="7">
    <source>
        <dbReference type="ARBA" id="ARBA00022840"/>
    </source>
</evidence>
<dbReference type="SUPFAM" id="SSF55874">
    <property type="entry name" value="ATPase domain of HSP90 chaperone/DNA topoisomerase II/histidine kinase"/>
    <property type="match status" value="1"/>
</dbReference>
<evidence type="ECO:0000256" key="2">
    <source>
        <dbReference type="ARBA" id="ARBA00012438"/>
    </source>
</evidence>
<feature type="transmembrane region" description="Helical" evidence="8">
    <location>
        <begin position="78"/>
        <end position="97"/>
    </location>
</feature>
<sequence>MDKSYNLRVVNGLFRIGGFGKDRFFWESMILKRFQRIYEQEPFILRVRALYLFLFNLVTFIFPGITYSIFIYEGELTYRPSFVLLISSSFLSMLLLWNGRFKNALIVTLTTILVGITLGMLFGDSEGNVLYSFPTMVIIFLLFTNIRTTIFISLYSFVLIFWFLYLLSQKGVLKTVFAVDSVLGFFIFTVIAFLTVNLLNSYIKEKDELIKEIHHRVRNNLQVLCGLVDLHRDDKSDSEKILFEFQNRILAMSEVHNYMYKSDNYHRIEFSNVIERIIENLKEKHKDLKVSIRNYSDKIDLPIETAIPCAMIFNELLNNSLNHAFKESQDPNVEIRFSKSGGNYKLIIKDNGVGMSTPVDLKKPNTTGFTLVHILSKQIRADFELFNDRGLVAVLKF</sequence>
<dbReference type="KEGG" id="lst:LSS_01652"/>
<gene>
    <name evidence="10" type="ORF">LSS_01652</name>
</gene>
<dbReference type="Gene3D" id="3.30.450.20">
    <property type="entry name" value="PAS domain"/>
    <property type="match status" value="1"/>
</dbReference>
<dbReference type="STRING" id="758847.LSS_01652"/>
<dbReference type="GO" id="GO:0005524">
    <property type="term" value="F:ATP binding"/>
    <property type="evidence" value="ECO:0007669"/>
    <property type="project" value="UniProtKB-KW"/>
</dbReference>
<evidence type="ECO:0000256" key="3">
    <source>
        <dbReference type="ARBA" id="ARBA00022553"/>
    </source>
</evidence>
<evidence type="ECO:0000256" key="1">
    <source>
        <dbReference type="ARBA" id="ARBA00000085"/>
    </source>
</evidence>
<keyword evidence="8" id="KW-0812">Transmembrane</keyword>
<evidence type="ECO:0000256" key="4">
    <source>
        <dbReference type="ARBA" id="ARBA00022679"/>
    </source>
</evidence>
<evidence type="ECO:0000256" key="8">
    <source>
        <dbReference type="SAM" id="Phobius"/>
    </source>
</evidence>
<dbReference type="InterPro" id="IPR036890">
    <property type="entry name" value="HATPase_C_sf"/>
</dbReference>
<comment type="catalytic activity">
    <reaction evidence="1">
        <text>ATP + protein L-histidine = ADP + protein N-phospho-L-histidine.</text>
        <dbReference type="EC" id="2.7.13.3"/>
    </reaction>
</comment>
<evidence type="ECO:0000313" key="11">
    <source>
        <dbReference type="Proteomes" id="UP000035800"/>
    </source>
</evidence>
<keyword evidence="5" id="KW-0547">Nucleotide-binding</keyword>
<name>K8Y6C6_9LEPT</name>
<dbReference type="Proteomes" id="UP000035800">
    <property type="component" value="Chromosome I"/>
</dbReference>
<dbReference type="PANTHER" id="PTHR41523:SF8">
    <property type="entry name" value="ETHYLENE RESPONSE SENSOR PROTEIN"/>
    <property type="match status" value="1"/>
</dbReference>
<keyword evidence="8" id="KW-0472">Membrane</keyword>
<dbReference type="AlphaFoldDB" id="K8Y6C6"/>
<keyword evidence="6 10" id="KW-0418">Kinase</keyword>
<reference evidence="10 11" key="1">
    <citation type="journal article" date="2012" name="Gene">
        <title>Sequence of Leptospira santarosai serovar Shermani genome and prediction of virulence-associated genes.</title>
        <authorList>
            <person name="Chou L.F."/>
            <person name="Chen Y.T."/>
            <person name="Lu C.W."/>
            <person name="Ko Y.C."/>
            <person name="Tang C.Y."/>
            <person name="Pan M.J."/>
            <person name="Tian Y.C."/>
            <person name="Chiu C.H."/>
            <person name="Hung C.C."/>
            <person name="Yang C.W."/>
        </authorList>
    </citation>
    <scope>NUCLEOTIDE SEQUENCE [LARGE SCALE GENOMIC DNA]</scope>
    <source>
        <strain evidence="10">LT 821</strain>
    </source>
</reference>
<feature type="transmembrane region" description="Helical" evidence="8">
    <location>
        <begin position="50"/>
        <end position="72"/>
    </location>
</feature>
<keyword evidence="7" id="KW-0067">ATP-binding</keyword>
<keyword evidence="8" id="KW-1133">Transmembrane helix</keyword>
<dbReference type="GO" id="GO:0004673">
    <property type="term" value="F:protein histidine kinase activity"/>
    <property type="evidence" value="ECO:0007669"/>
    <property type="project" value="UniProtKB-EC"/>
</dbReference>
<feature type="transmembrane region" description="Helical" evidence="8">
    <location>
        <begin position="177"/>
        <end position="199"/>
    </location>
</feature>
<feature type="transmembrane region" description="Helical" evidence="8">
    <location>
        <begin position="104"/>
        <end position="123"/>
    </location>
</feature>
<dbReference type="EC" id="2.7.13.3" evidence="2"/>
<organism evidence="10 11">
    <name type="scientific">Leptospira santarosai serovar Shermani str. LT 821</name>
    <dbReference type="NCBI Taxonomy" id="758847"/>
    <lineage>
        <taxon>Bacteria</taxon>
        <taxon>Pseudomonadati</taxon>
        <taxon>Spirochaetota</taxon>
        <taxon>Spirochaetia</taxon>
        <taxon>Leptospirales</taxon>
        <taxon>Leptospiraceae</taxon>
        <taxon>Leptospira</taxon>
    </lineage>
</organism>
<proteinExistence type="predicted"/>
<reference evidence="10 11" key="2">
    <citation type="journal article" date="2014" name="Emerg. Microbes Infect.">
        <title>Potential impact on kidney infection: a whole-genome analysis of Leptospira santarosai serovar Shermani.</title>
        <authorList>
            <person name="Chou L.F."/>
            <person name="Chen T.W."/>
            <person name="Ko Y.C."/>
            <person name="Pan M.J."/>
            <person name="Tian Y.C."/>
            <person name="Chiu C.H."/>
            <person name="Tang P."/>
            <person name="Hung C.C."/>
            <person name="Yang C.W."/>
        </authorList>
    </citation>
    <scope>NUCLEOTIDE SEQUENCE</scope>
    <source>
        <strain evidence="10 11">LT 821</strain>
    </source>
</reference>
<keyword evidence="3" id="KW-0597">Phosphoprotein</keyword>
<dbReference type="PANTHER" id="PTHR41523">
    <property type="entry name" value="TWO-COMPONENT SYSTEM SENSOR PROTEIN"/>
    <property type="match status" value="1"/>
</dbReference>
<feature type="transmembrane region" description="Helical" evidence="8">
    <location>
        <begin position="135"/>
        <end position="165"/>
    </location>
</feature>
<keyword evidence="4" id="KW-0808">Transferase</keyword>
<dbReference type="EMBL" id="CP006694">
    <property type="protein sequence ID" value="EKT88486.2"/>
    <property type="molecule type" value="Genomic_DNA"/>
</dbReference>
<feature type="domain" description="Signal transduction histidine kinase subgroup 2 dimerisation and phosphoacceptor" evidence="9">
    <location>
        <begin position="212"/>
        <end position="284"/>
    </location>
</feature>
<accession>K8Y6C6</accession>
<dbReference type="Gene3D" id="3.30.565.10">
    <property type="entry name" value="Histidine kinase-like ATPase, C-terminal domain"/>
    <property type="match status" value="1"/>
</dbReference>
<evidence type="ECO:0000259" key="9">
    <source>
        <dbReference type="Pfam" id="PF07568"/>
    </source>
</evidence>
<dbReference type="Pfam" id="PF07568">
    <property type="entry name" value="HisKA_2"/>
    <property type="match status" value="1"/>
</dbReference>
<evidence type="ECO:0000256" key="5">
    <source>
        <dbReference type="ARBA" id="ARBA00022741"/>
    </source>
</evidence>
<protein>
    <recommendedName>
        <fullName evidence="2">histidine kinase</fullName>
        <ecNumber evidence="2">2.7.13.3</ecNumber>
    </recommendedName>
</protein>
<dbReference type="InterPro" id="IPR011495">
    <property type="entry name" value="Sig_transdc_His_kin_sub2_dim/P"/>
</dbReference>
<evidence type="ECO:0000256" key="6">
    <source>
        <dbReference type="ARBA" id="ARBA00022777"/>
    </source>
</evidence>